<evidence type="ECO:0000313" key="1">
    <source>
        <dbReference type="EMBL" id="MBX34969.1"/>
    </source>
</evidence>
<protein>
    <submittedName>
        <fullName evidence="1">Uncharacterized protein</fullName>
    </submittedName>
</protein>
<dbReference type="EMBL" id="GGEC01054485">
    <property type="protein sequence ID" value="MBX34969.1"/>
    <property type="molecule type" value="Transcribed_RNA"/>
</dbReference>
<accession>A0A2P2MXP5</accession>
<dbReference type="AlphaFoldDB" id="A0A2P2MXP5"/>
<reference evidence="1" key="1">
    <citation type="submission" date="2018-02" db="EMBL/GenBank/DDBJ databases">
        <title>Rhizophora mucronata_Transcriptome.</title>
        <authorList>
            <person name="Meera S.P."/>
            <person name="Sreeshan A."/>
            <person name="Augustine A."/>
        </authorList>
    </citation>
    <scope>NUCLEOTIDE SEQUENCE</scope>
    <source>
        <tissue evidence="1">Leaf</tissue>
    </source>
</reference>
<sequence>MTACHIGPKNLSQKHFIYYFFSLPTSQLCHGWIPLGAPAKFICPKYWRDQRVWVLNNCFVITFNPGELFHHCFLTSNILCYKAHSYNIVQKVPACTSINK</sequence>
<name>A0A2P2MXP5_RHIMU</name>
<proteinExistence type="predicted"/>
<organism evidence="1">
    <name type="scientific">Rhizophora mucronata</name>
    <name type="common">Asiatic mangrove</name>
    <dbReference type="NCBI Taxonomy" id="61149"/>
    <lineage>
        <taxon>Eukaryota</taxon>
        <taxon>Viridiplantae</taxon>
        <taxon>Streptophyta</taxon>
        <taxon>Embryophyta</taxon>
        <taxon>Tracheophyta</taxon>
        <taxon>Spermatophyta</taxon>
        <taxon>Magnoliopsida</taxon>
        <taxon>eudicotyledons</taxon>
        <taxon>Gunneridae</taxon>
        <taxon>Pentapetalae</taxon>
        <taxon>rosids</taxon>
        <taxon>fabids</taxon>
        <taxon>Malpighiales</taxon>
        <taxon>Rhizophoraceae</taxon>
        <taxon>Rhizophora</taxon>
    </lineage>
</organism>